<dbReference type="Proteomes" id="UP001314170">
    <property type="component" value="Unassembled WGS sequence"/>
</dbReference>
<dbReference type="EMBL" id="CAWUPB010001184">
    <property type="protein sequence ID" value="CAK7350546.1"/>
    <property type="molecule type" value="Genomic_DNA"/>
</dbReference>
<dbReference type="AlphaFoldDB" id="A0AAV1SGI4"/>
<keyword evidence="2" id="KW-1185">Reference proteome</keyword>
<gene>
    <name evidence="1" type="ORF">DCAF_LOCUS23282</name>
</gene>
<comment type="caution">
    <text evidence="1">The sequence shown here is derived from an EMBL/GenBank/DDBJ whole genome shotgun (WGS) entry which is preliminary data.</text>
</comment>
<accession>A0AAV1SGI4</accession>
<sequence length="110" mass="12093">MNQKTKLLVVKIRAIGLGEGDGGSGLTRTKGGKKLVMRQAASVKSIRTREYFVVGPGIVKPPAGELLFDFMLDRPFDSSSPRNLVSSLMVSRYKWITDSGHLNLQEELSN</sequence>
<organism evidence="1 2">
    <name type="scientific">Dovyalis caffra</name>
    <dbReference type="NCBI Taxonomy" id="77055"/>
    <lineage>
        <taxon>Eukaryota</taxon>
        <taxon>Viridiplantae</taxon>
        <taxon>Streptophyta</taxon>
        <taxon>Embryophyta</taxon>
        <taxon>Tracheophyta</taxon>
        <taxon>Spermatophyta</taxon>
        <taxon>Magnoliopsida</taxon>
        <taxon>eudicotyledons</taxon>
        <taxon>Gunneridae</taxon>
        <taxon>Pentapetalae</taxon>
        <taxon>rosids</taxon>
        <taxon>fabids</taxon>
        <taxon>Malpighiales</taxon>
        <taxon>Salicaceae</taxon>
        <taxon>Flacourtieae</taxon>
        <taxon>Dovyalis</taxon>
    </lineage>
</organism>
<reference evidence="1 2" key="1">
    <citation type="submission" date="2024-01" db="EMBL/GenBank/DDBJ databases">
        <authorList>
            <person name="Waweru B."/>
        </authorList>
    </citation>
    <scope>NUCLEOTIDE SEQUENCE [LARGE SCALE GENOMIC DNA]</scope>
</reference>
<protein>
    <submittedName>
        <fullName evidence="1">Uncharacterized protein</fullName>
    </submittedName>
</protein>
<evidence type="ECO:0000313" key="1">
    <source>
        <dbReference type="EMBL" id="CAK7350546.1"/>
    </source>
</evidence>
<evidence type="ECO:0000313" key="2">
    <source>
        <dbReference type="Proteomes" id="UP001314170"/>
    </source>
</evidence>
<name>A0AAV1SGI4_9ROSI</name>
<proteinExistence type="predicted"/>